<dbReference type="EMBL" id="JAPUUL010000085">
    <property type="protein sequence ID" value="KAJ8132778.1"/>
    <property type="molecule type" value="Genomic_DNA"/>
</dbReference>
<keyword evidence="2" id="KW-1185">Reference proteome</keyword>
<name>A0ACC2JZR9_9PEZI</name>
<evidence type="ECO:0000313" key="1">
    <source>
        <dbReference type="EMBL" id="KAJ8132778.1"/>
    </source>
</evidence>
<gene>
    <name evidence="1" type="ORF">O1611_g844</name>
</gene>
<protein>
    <submittedName>
        <fullName evidence="1">Uncharacterized protein</fullName>
    </submittedName>
</protein>
<sequence length="163" mass="17657">MLDTELTMKTLPILGLCATFAGVFAGPINQVADFEMQPRDQPFACNGFNATCMSTGVKQNGTSVILESTCLWPYHFPLMLNQLDLNKCIGSHDGVMHPGENGNFGKACHNMKYDTKTAILSADCGGPNGVNSSRVHLDTIIGNKGGGLCCYNFDAQYKQEVVW</sequence>
<accession>A0ACC2JZR9</accession>
<organism evidence="1 2">
    <name type="scientific">Lasiodiplodia mahajangana</name>
    <dbReference type="NCBI Taxonomy" id="1108764"/>
    <lineage>
        <taxon>Eukaryota</taxon>
        <taxon>Fungi</taxon>
        <taxon>Dikarya</taxon>
        <taxon>Ascomycota</taxon>
        <taxon>Pezizomycotina</taxon>
        <taxon>Dothideomycetes</taxon>
        <taxon>Dothideomycetes incertae sedis</taxon>
        <taxon>Botryosphaeriales</taxon>
        <taxon>Botryosphaeriaceae</taxon>
        <taxon>Lasiodiplodia</taxon>
    </lineage>
</organism>
<comment type="caution">
    <text evidence="1">The sequence shown here is derived from an EMBL/GenBank/DDBJ whole genome shotgun (WGS) entry which is preliminary data.</text>
</comment>
<reference evidence="1" key="1">
    <citation type="submission" date="2022-12" db="EMBL/GenBank/DDBJ databases">
        <title>Genome Sequence of Lasiodiplodia mahajangana.</title>
        <authorList>
            <person name="Buettner E."/>
        </authorList>
    </citation>
    <scope>NUCLEOTIDE SEQUENCE</scope>
    <source>
        <strain evidence="1">VT137</strain>
    </source>
</reference>
<proteinExistence type="predicted"/>
<evidence type="ECO:0000313" key="2">
    <source>
        <dbReference type="Proteomes" id="UP001153332"/>
    </source>
</evidence>
<dbReference type="Proteomes" id="UP001153332">
    <property type="component" value="Unassembled WGS sequence"/>
</dbReference>